<keyword evidence="11" id="KW-0645">Protease</keyword>
<dbReference type="SUPFAM" id="SSF56601">
    <property type="entry name" value="beta-lactamase/transpeptidase-like"/>
    <property type="match status" value="1"/>
</dbReference>
<dbReference type="GO" id="GO:0009002">
    <property type="term" value="F:serine-type D-Ala-D-Ala carboxypeptidase activity"/>
    <property type="evidence" value="ECO:0007669"/>
    <property type="project" value="InterPro"/>
</dbReference>
<dbReference type="GO" id="GO:0071555">
    <property type="term" value="P:cell wall organization"/>
    <property type="evidence" value="ECO:0007669"/>
    <property type="project" value="UniProtKB-KW"/>
</dbReference>
<feature type="active site" description="Acyl-ester intermediate" evidence="7">
    <location>
        <position position="62"/>
    </location>
</feature>
<dbReference type="InterPro" id="IPR018044">
    <property type="entry name" value="Peptidase_S11"/>
</dbReference>
<evidence type="ECO:0000313" key="12">
    <source>
        <dbReference type="Proteomes" id="UP000308230"/>
    </source>
</evidence>
<comment type="caution">
    <text evidence="11">The sequence shown here is derived from an EMBL/GenBank/DDBJ whole genome shotgun (WGS) entry which is preliminary data.</text>
</comment>
<evidence type="ECO:0000256" key="1">
    <source>
        <dbReference type="ARBA" id="ARBA00007164"/>
    </source>
</evidence>
<dbReference type="RefSeq" id="WP_138128569.1">
    <property type="nucleotide sequence ID" value="NZ_SWLG01000018.1"/>
</dbReference>
<dbReference type="Gene3D" id="2.30.140.30">
    <property type="match status" value="1"/>
</dbReference>
<keyword evidence="12" id="KW-1185">Reference proteome</keyword>
<keyword evidence="11" id="KW-0121">Carboxypeptidase</keyword>
<evidence type="ECO:0000256" key="4">
    <source>
        <dbReference type="ARBA" id="ARBA00022960"/>
    </source>
</evidence>
<dbReference type="GO" id="GO:0008360">
    <property type="term" value="P:regulation of cell shape"/>
    <property type="evidence" value="ECO:0007669"/>
    <property type="project" value="UniProtKB-KW"/>
</dbReference>
<reference evidence="11 12" key="1">
    <citation type="submission" date="2019-04" db="EMBL/GenBank/DDBJ databases">
        <title>Bacillus caeni sp. nov., a bacterium isolated from mangrove sediment.</title>
        <authorList>
            <person name="Huang H."/>
            <person name="Mo K."/>
            <person name="Hu Y."/>
        </authorList>
    </citation>
    <scope>NUCLEOTIDE SEQUENCE [LARGE SCALE GENOMIC DNA]</scope>
    <source>
        <strain evidence="11 12">HB172195</strain>
    </source>
</reference>
<evidence type="ECO:0000256" key="2">
    <source>
        <dbReference type="ARBA" id="ARBA00022729"/>
    </source>
</evidence>
<dbReference type="Proteomes" id="UP000308230">
    <property type="component" value="Unassembled WGS sequence"/>
</dbReference>
<proteinExistence type="inferred from homology"/>
<keyword evidence="6" id="KW-0961">Cell wall biogenesis/degradation</keyword>
<accession>A0A5R9F779</accession>
<dbReference type="Gene3D" id="3.40.710.10">
    <property type="entry name" value="DD-peptidase/beta-lactamase superfamily"/>
    <property type="match status" value="1"/>
</dbReference>
<name>A0A5R9F779_9BACL</name>
<sequence length="387" mass="43820">MKLPLNKWVAIGLTVSLLLALITSPVKAEGLSVSARSAILMEQESGRILFEKDAYSQRRIASITKVMTAILAIESGKMDDMVTVSKRAVYTEGSSIYLKQGEKIKLEDLVYGLMLRSGNDAAVAIAEHVGGSLEGFVHLMNEKAKELGMTKTVFSNPHGLDDHEQHFSTAYDMALLTRYAMQNKKFQKISGTKRHSAPNPEEKWDRKWRNKNKLLTELYEYSTGGKTGFTKRARRTLISTAEKDGMELIAVTLDDPDDWDDHISMFNWAYDKFNLVPIIEKGKIDEIKDDPYKGKVFSKKSFLYPLKDDEIDFIDTNIKLIKPPGKKGWREEEKIPSPIGTFIVKLEQETIASIPLYYDVPAKKDEKGFWEFFRGIFSFSTGFDSNG</sequence>
<gene>
    <name evidence="11" type="ORF">FCL54_19230</name>
</gene>
<dbReference type="GO" id="GO:0006508">
    <property type="term" value="P:proteolysis"/>
    <property type="evidence" value="ECO:0007669"/>
    <property type="project" value="InterPro"/>
</dbReference>
<evidence type="ECO:0000256" key="6">
    <source>
        <dbReference type="ARBA" id="ARBA00023316"/>
    </source>
</evidence>
<dbReference type="AlphaFoldDB" id="A0A5R9F779"/>
<keyword evidence="4" id="KW-0133">Cell shape</keyword>
<keyword evidence="2" id="KW-0732">Signal</keyword>
<dbReference type="Pfam" id="PF00768">
    <property type="entry name" value="Peptidase_S11"/>
    <property type="match status" value="1"/>
</dbReference>
<feature type="binding site" evidence="8">
    <location>
        <position position="226"/>
    </location>
    <ligand>
        <name>substrate</name>
    </ligand>
</feature>
<evidence type="ECO:0000313" key="11">
    <source>
        <dbReference type="EMBL" id="TLS35635.1"/>
    </source>
</evidence>
<evidence type="ECO:0000259" key="10">
    <source>
        <dbReference type="Pfam" id="PF00768"/>
    </source>
</evidence>
<evidence type="ECO:0000256" key="5">
    <source>
        <dbReference type="ARBA" id="ARBA00022984"/>
    </source>
</evidence>
<feature type="active site" description="Proton acceptor" evidence="7">
    <location>
        <position position="65"/>
    </location>
</feature>
<dbReference type="PANTHER" id="PTHR21581:SF33">
    <property type="entry name" value="D-ALANYL-D-ALANINE CARBOXYPEPTIDASE DACB"/>
    <property type="match status" value="1"/>
</dbReference>
<dbReference type="EMBL" id="SWLG01000018">
    <property type="protein sequence ID" value="TLS35635.1"/>
    <property type="molecule type" value="Genomic_DNA"/>
</dbReference>
<dbReference type="InterPro" id="IPR012338">
    <property type="entry name" value="Beta-lactam/transpept-like"/>
</dbReference>
<keyword evidence="5" id="KW-0573">Peptidoglycan synthesis</keyword>
<evidence type="ECO:0000256" key="8">
    <source>
        <dbReference type="PIRSR" id="PIRSR618044-2"/>
    </source>
</evidence>
<protein>
    <submittedName>
        <fullName evidence="11">D-alanyl-D-alanine carboxypeptidase</fullName>
    </submittedName>
</protein>
<dbReference type="OrthoDB" id="9791132at2"/>
<comment type="similarity">
    <text evidence="1 9">Belongs to the peptidase S11 family.</text>
</comment>
<evidence type="ECO:0000256" key="9">
    <source>
        <dbReference type="RuleBase" id="RU004016"/>
    </source>
</evidence>
<feature type="domain" description="Peptidase S11 D-alanyl-D-alanine carboxypeptidase A N-terminal" evidence="10">
    <location>
        <begin position="30"/>
        <end position="256"/>
    </location>
</feature>
<dbReference type="PRINTS" id="PR00725">
    <property type="entry name" value="DADACBPTASE1"/>
</dbReference>
<evidence type="ECO:0000256" key="7">
    <source>
        <dbReference type="PIRSR" id="PIRSR618044-1"/>
    </source>
</evidence>
<evidence type="ECO:0000256" key="3">
    <source>
        <dbReference type="ARBA" id="ARBA00022801"/>
    </source>
</evidence>
<organism evidence="11 12">
    <name type="scientific">Exobacillus caeni</name>
    <dbReference type="NCBI Taxonomy" id="2574798"/>
    <lineage>
        <taxon>Bacteria</taxon>
        <taxon>Bacillati</taxon>
        <taxon>Bacillota</taxon>
        <taxon>Bacilli</taxon>
        <taxon>Bacillales</taxon>
        <taxon>Guptibacillaceae</taxon>
        <taxon>Exobacillus</taxon>
    </lineage>
</organism>
<dbReference type="InterPro" id="IPR001967">
    <property type="entry name" value="Peptidase_S11_N"/>
</dbReference>
<dbReference type="GO" id="GO:0009252">
    <property type="term" value="P:peptidoglycan biosynthetic process"/>
    <property type="evidence" value="ECO:0007669"/>
    <property type="project" value="UniProtKB-KW"/>
</dbReference>
<feature type="active site" evidence="7">
    <location>
        <position position="117"/>
    </location>
</feature>
<dbReference type="PANTHER" id="PTHR21581">
    <property type="entry name" value="D-ALANYL-D-ALANINE CARBOXYPEPTIDASE"/>
    <property type="match status" value="1"/>
</dbReference>
<keyword evidence="3" id="KW-0378">Hydrolase</keyword>